<organism evidence="1 2">
    <name type="scientific">Araneus ventricosus</name>
    <name type="common">Orbweaver spider</name>
    <name type="synonym">Epeira ventricosa</name>
    <dbReference type="NCBI Taxonomy" id="182803"/>
    <lineage>
        <taxon>Eukaryota</taxon>
        <taxon>Metazoa</taxon>
        <taxon>Ecdysozoa</taxon>
        <taxon>Arthropoda</taxon>
        <taxon>Chelicerata</taxon>
        <taxon>Arachnida</taxon>
        <taxon>Araneae</taxon>
        <taxon>Araneomorphae</taxon>
        <taxon>Entelegynae</taxon>
        <taxon>Araneoidea</taxon>
        <taxon>Araneidae</taxon>
        <taxon>Araneus</taxon>
    </lineage>
</organism>
<keyword evidence="2" id="KW-1185">Reference proteome</keyword>
<dbReference type="EMBL" id="BGPR01043127">
    <property type="protein sequence ID" value="GBO19657.1"/>
    <property type="molecule type" value="Genomic_DNA"/>
</dbReference>
<sequence>MVHKWWMASALESEMWKVGHLDTSKIVDYRDIQNISEELSHSQGDLPVCENCHFVSTTATESVAGSSIAQNISEELSHVQGDLPVCKTFLFFQVLPRMLLRKIQDSLPNIRVGITPFIISWKQFPK</sequence>
<evidence type="ECO:0000313" key="1">
    <source>
        <dbReference type="EMBL" id="GBO19657.1"/>
    </source>
</evidence>
<comment type="caution">
    <text evidence="1">The sequence shown here is derived from an EMBL/GenBank/DDBJ whole genome shotgun (WGS) entry which is preliminary data.</text>
</comment>
<evidence type="ECO:0000313" key="2">
    <source>
        <dbReference type="Proteomes" id="UP000499080"/>
    </source>
</evidence>
<dbReference type="AlphaFoldDB" id="A0A4Y2V7E2"/>
<accession>A0A4Y2V7E2</accession>
<name>A0A4Y2V7E2_ARAVE</name>
<proteinExistence type="predicted"/>
<reference evidence="1 2" key="1">
    <citation type="journal article" date="2019" name="Sci. Rep.">
        <title>Orb-weaving spider Araneus ventricosus genome elucidates the spidroin gene catalogue.</title>
        <authorList>
            <person name="Kono N."/>
            <person name="Nakamura H."/>
            <person name="Ohtoshi R."/>
            <person name="Moran D.A.P."/>
            <person name="Shinohara A."/>
            <person name="Yoshida Y."/>
            <person name="Fujiwara M."/>
            <person name="Mori M."/>
            <person name="Tomita M."/>
            <person name="Arakawa K."/>
        </authorList>
    </citation>
    <scope>NUCLEOTIDE SEQUENCE [LARGE SCALE GENOMIC DNA]</scope>
</reference>
<gene>
    <name evidence="1" type="ORF">AVEN_88335_1</name>
</gene>
<dbReference type="Proteomes" id="UP000499080">
    <property type="component" value="Unassembled WGS sequence"/>
</dbReference>
<protein>
    <submittedName>
        <fullName evidence="1">Uncharacterized protein</fullName>
    </submittedName>
</protein>